<dbReference type="Gene3D" id="2.70.70.10">
    <property type="entry name" value="Glucose Permease (Domain IIA)"/>
    <property type="match status" value="1"/>
</dbReference>
<dbReference type="InterPro" id="IPR011009">
    <property type="entry name" value="Kinase-like_dom_sf"/>
</dbReference>
<dbReference type="InterPro" id="IPR015424">
    <property type="entry name" value="PyrdxlP-dep_Trfase"/>
</dbReference>
<evidence type="ECO:0000313" key="7">
    <source>
        <dbReference type="Proteomes" id="UP000236447"/>
    </source>
</evidence>
<keyword evidence="6" id="KW-0808">Transferase</keyword>
<gene>
    <name evidence="6" type="ORF">PhaeoP88_03571</name>
</gene>
<dbReference type="EMBL" id="CP010725">
    <property type="protein sequence ID" value="AUR00888.1"/>
    <property type="molecule type" value="Genomic_DNA"/>
</dbReference>
<feature type="domain" description="M23ase beta-sheet core" evidence="4">
    <location>
        <begin position="437"/>
        <end position="536"/>
    </location>
</feature>
<dbReference type="AlphaFoldDB" id="A0A2I7KE77"/>
<dbReference type="RefSeq" id="WP_102884224.1">
    <property type="nucleotide sequence ID" value="NZ_CP010725.1"/>
</dbReference>
<dbReference type="SUPFAM" id="SSF56112">
    <property type="entry name" value="Protein kinase-like (PK-like)"/>
    <property type="match status" value="1"/>
</dbReference>
<dbReference type="InterPro" id="IPR005814">
    <property type="entry name" value="Aminotrans_3"/>
</dbReference>
<dbReference type="GO" id="GO:0008483">
    <property type="term" value="F:transaminase activity"/>
    <property type="evidence" value="ECO:0007669"/>
    <property type="project" value="UniProtKB-KW"/>
</dbReference>
<dbReference type="InterPro" id="IPR016047">
    <property type="entry name" value="M23ase_b-sheet_dom"/>
</dbReference>
<evidence type="ECO:0000256" key="3">
    <source>
        <dbReference type="ARBA" id="ARBA00022898"/>
    </source>
</evidence>
<name>A0A2I7KE77_9RHOB</name>
<dbReference type="InterPro" id="IPR015422">
    <property type="entry name" value="PyrdxlP-dep_Trfase_small"/>
</dbReference>
<dbReference type="InterPro" id="IPR002575">
    <property type="entry name" value="Aminoglycoside_PTrfase"/>
</dbReference>
<accession>A0A2I7KE77</accession>
<sequence>MTAIHLAEDHWAAVLHDHWGIRAELSRLDGEYDLNYRALTPDGQGYILKAMRPGCVSDLVDMQIAALAHLQNTDPGLPVPRTVAASNGELCLSLQDDTGEDRLVWVQTLLPGRCYAKSAPKSAELIREIGATLAGTTRALKDFVHPALERRFKWDLMTADWITDDITCIADDSRQQVIAEICADFASLKPQLDALPRQAIHNDANDYNILVTGELSEPRVVSGLIDLGDMCAAPRICDLAIAAAYVVLDHPQPQRALAALVSGYHSVTPLTEEELGLLWPLLRMRLAVSVVNSTLEAKENPDDPYVTISQEPAWRFLDQPSEHPALITARLRATCGLTVVDGADRVLAYLETHSGDFFPLMGRDLTGFPMGSLSVEESTWPKNPFDMPLAEAAKVGHEFSGANGANWWLGYYREPRLIYTAPAFRKGEYLASDRRTVHLAVDVFAPAGQPLHAPLAGEVQVVEDRANHLDYGGVVILKHHTDSGDAFYTLYGHLDPECCTRLSVGDKIAKGAPFCQLGTADQNGGWAPHVHFQIALSTEGIEADWPGVADPDDLALWTALCPNPAPLLNLPAAQVSYQPTDKSTVLAGRRAHFGGNLSLTYRDPVMLLRGWKHHFFDEWGRPYLDAYNNVPHVGHGHPRIQAVAADQLKRMNSNTRYLHPAQTTFAEKILSKMPDHLEVCFFVNSGTEANELALRLARAHTGAKGMVTPDHGYHGNTTGAIDISAYKFNAKGGVGPSDWVELVEVADDYRGTYGRDDPQRAQKYADLVDPAIAKLQASGHGVAGFIAETFPSVGGQIIPPKGYLPAVYEKIRAAGGICIADEVQTGLGRLGDYYFGFEHQGAAPDIVVLGKPIGNGHPLGVLVTTRAIADSFAQGPEFFSTFGGSTLSCRIGTEVLNIVDDEGLQENARQRGADLLNGLRDLQSRHQAIGDVRGMGLFIGVELIRTDGSEASEICAYVKNRMRDHRILIGSEGPKDNILKIRPPLTIDAEGIEMILKTLDSILSELSDS</sequence>
<comment type="similarity">
    <text evidence="2">Belongs to the class-III pyridoxal-phosphate-dependent aminotransferase family.</text>
</comment>
<dbReference type="Pfam" id="PF01636">
    <property type="entry name" value="APH"/>
    <property type="match status" value="1"/>
</dbReference>
<reference evidence="6 7" key="2">
    <citation type="journal article" date="2017" name="Genome Biol. Evol.">
        <title>Trajectories and Drivers of Genome Evolution in Surface-Associated Marine Phaeobacter.</title>
        <authorList>
            <person name="Freese H.M."/>
            <person name="Sikorski J."/>
            <person name="Bunk B."/>
            <person name="Scheuner C."/>
            <person name="Meier-Kolthoff J.P."/>
            <person name="Sproer C."/>
            <person name="Gram L."/>
            <person name="Overmann J."/>
        </authorList>
    </citation>
    <scope>NUCLEOTIDE SEQUENCE [LARGE SCALE GENOMIC DNA]</scope>
    <source>
        <strain evidence="6 7">P88</strain>
    </source>
</reference>
<dbReference type="SUPFAM" id="SSF53383">
    <property type="entry name" value="PLP-dependent transferases"/>
    <property type="match status" value="1"/>
</dbReference>
<feature type="domain" description="Aminoglycoside phosphotransferase" evidence="5">
    <location>
        <begin position="29"/>
        <end position="267"/>
    </location>
</feature>
<dbReference type="NCBIfam" id="NF004799">
    <property type="entry name" value="PRK06148.1"/>
    <property type="match status" value="1"/>
</dbReference>
<dbReference type="Gene3D" id="3.40.640.10">
    <property type="entry name" value="Type I PLP-dependent aspartate aminotransferase-like (Major domain)"/>
    <property type="match status" value="1"/>
</dbReference>
<protein>
    <submittedName>
        <fullName evidence="6">Putative aminotransferase class 3</fullName>
    </submittedName>
</protein>
<comment type="cofactor">
    <cofactor evidence="1">
        <name>pyridoxal 5'-phosphate</name>
        <dbReference type="ChEBI" id="CHEBI:597326"/>
    </cofactor>
</comment>
<evidence type="ECO:0000259" key="4">
    <source>
        <dbReference type="Pfam" id="PF01551"/>
    </source>
</evidence>
<dbReference type="CDD" id="cd00610">
    <property type="entry name" value="OAT_like"/>
    <property type="match status" value="1"/>
</dbReference>
<evidence type="ECO:0000313" key="6">
    <source>
        <dbReference type="EMBL" id="AUR00888.1"/>
    </source>
</evidence>
<reference evidence="6 7" key="1">
    <citation type="journal article" date="2017" name="Front. Microbiol.">
        <title>Phaeobacter piscinae sp. nov., a species of the Roseobacter group and potential aquaculture probiont.</title>
        <authorList>
            <person name="Sonnenschein E.C."/>
            <person name="Phippen C.B.W."/>
            <person name="Nielsen K.F."/>
            <person name="Mateiu R.V."/>
            <person name="Melchiorsen J."/>
            <person name="Gram L."/>
            <person name="Overmann J."/>
            <person name="Freese H.M."/>
        </authorList>
    </citation>
    <scope>NUCLEOTIDE SEQUENCE [LARGE SCALE GENOMIC DNA]</scope>
    <source>
        <strain evidence="6 7">P88</strain>
    </source>
</reference>
<dbReference type="GO" id="GO:0030170">
    <property type="term" value="F:pyridoxal phosphate binding"/>
    <property type="evidence" value="ECO:0007669"/>
    <property type="project" value="InterPro"/>
</dbReference>
<keyword evidence="6" id="KW-0032">Aminotransferase</keyword>
<dbReference type="PANTHER" id="PTHR45688:SF13">
    <property type="entry name" value="ALANINE--GLYOXYLATE AMINOTRANSFERASE 2-LIKE"/>
    <property type="match status" value="1"/>
</dbReference>
<keyword evidence="3" id="KW-0663">Pyridoxal phosphate</keyword>
<dbReference type="SUPFAM" id="SSF51261">
    <property type="entry name" value="Duplicated hybrid motif"/>
    <property type="match status" value="1"/>
</dbReference>
<dbReference type="InterPro" id="IPR015421">
    <property type="entry name" value="PyrdxlP-dep_Trfase_major"/>
</dbReference>
<dbReference type="InterPro" id="IPR011055">
    <property type="entry name" value="Dup_hybrid_motif"/>
</dbReference>
<evidence type="ECO:0000256" key="1">
    <source>
        <dbReference type="ARBA" id="ARBA00001933"/>
    </source>
</evidence>
<dbReference type="Pfam" id="PF00202">
    <property type="entry name" value="Aminotran_3"/>
    <property type="match status" value="1"/>
</dbReference>
<dbReference type="InterPro" id="IPR049704">
    <property type="entry name" value="Aminotrans_3_PPA_site"/>
</dbReference>
<proteinExistence type="inferred from homology"/>
<dbReference type="CDD" id="cd12797">
    <property type="entry name" value="M23_peptidase"/>
    <property type="match status" value="1"/>
</dbReference>
<evidence type="ECO:0000259" key="5">
    <source>
        <dbReference type="Pfam" id="PF01636"/>
    </source>
</evidence>
<dbReference type="Gene3D" id="3.90.1200.10">
    <property type="match status" value="1"/>
</dbReference>
<dbReference type="Gene3D" id="3.90.1150.10">
    <property type="entry name" value="Aspartate Aminotransferase, domain 1"/>
    <property type="match status" value="1"/>
</dbReference>
<dbReference type="PROSITE" id="PS00600">
    <property type="entry name" value="AA_TRANSFER_CLASS_3"/>
    <property type="match status" value="1"/>
</dbReference>
<dbReference type="Proteomes" id="UP000236447">
    <property type="component" value="Chromosome"/>
</dbReference>
<dbReference type="PANTHER" id="PTHR45688">
    <property type="match status" value="1"/>
</dbReference>
<dbReference type="Pfam" id="PF01551">
    <property type="entry name" value="Peptidase_M23"/>
    <property type="match status" value="1"/>
</dbReference>
<organism evidence="6 7">
    <name type="scientific">Phaeobacter inhibens</name>
    <dbReference type="NCBI Taxonomy" id="221822"/>
    <lineage>
        <taxon>Bacteria</taxon>
        <taxon>Pseudomonadati</taxon>
        <taxon>Pseudomonadota</taxon>
        <taxon>Alphaproteobacteria</taxon>
        <taxon>Rhodobacterales</taxon>
        <taxon>Roseobacteraceae</taxon>
        <taxon>Phaeobacter</taxon>
    </lineage>
</organism>
<evidence type="ECO:0000256" key="2">
    <source>
        <dbReference type="ARBA" id="ARBA00008954"/>
    </source>
</evidence>